<dbReference type="EMBL" id="JAHYBX010000001">
    <property type="protein sequence ID" value="MCA1855116.1"/>
    <property type="molecule type" value="Genomic_DNA"/>
</dbReference>
<keyword evidence="1" id="KW-0472">Membrane</keyword>
<reference evidence="2 3" key="1">
    <citation type="submission" date="2021-07" db="EMBL/GenBank/DDBJ databases">
        <title>Characterization of Violacein-producing bacteria and related species.</title>
        <authorList>
            <person name="Wilson H.S."/>
            <person name="De Leon M.E."/>
        </authorList>
    </citation>
    <scope>NUCLEOTIDE SEQUENCE [LARGE SCALE GENOMIC DNA]</scope>
    <source>
        <strain evidence="2 3">HSC-2F05</strain>
    </source>
</reference>
<feature type="transmembrane region" description="Helical" evidence="1">
    <location>
        <begin position="46"/>
        <end position="66"/>
    </location>
</feature>
<keyword evidence="3" id="KW-1185">Reference proteome</keyword>
<comment type="caution">
    <text evidence="2">The sequence shown here is derived from an EMBL/GenBank/DDBJ whole genome shotgun (WGS) entry which is preliminary data.</text>
</comment>
<protein>
    <submittedName>
        <fullName evidence="2">Uncharacterized protein</fullName>
    </submittedName>
</protein>
<sequence>MSTRLERRLFWCAAAAMLALCLYAALGLLQAGSVYAGERARHNLRFWGVISLASLVGSVLFSVCAMRAGTAARRQGEKG</sequence>
<keyword evidence="1" id="KW-0812">Transmembrane</keyword>
<dbReference type="Proteomes" id="UP001198602">
    <property type="component" value="Unassembled WGS sequence"/>
</dbReference>
<dbReference type="RefSeq" id="WP_225237505.1">
    <property type="nucleotide sequence ID" value="NZ_JAHYBX010000001.1"/>
</dbReference>
<evidence type="ECO:0000313" key="3">
    <source>
        <dbReference type="Proteomes" id="UP001198602"/>
    </source>
</evidence>
<proteinExistence type="predicted"/>
<organism evidence="2 3">
    <name type="scientific">Massilia hydrophila</name>
    <dbReference type="NCBI Taxonomy" id="3044279"/>
    <lineage>
        <taxon>Bacteria</taxon>
        <taxon>Pseudomonadati</taxon>
        <taxon>Pseudomonadota</taxon>
        <taxon>Betaproteobacteria</taxon>
        <taxon>Burkholderiales</taxon>
        <taxon>Oxalobacteraceae</taxon>
        <taxon>Telluria group</taxon>
        <taxon>Massilia</taxon>
    </lineage>
</organism>
<keyword evidence="1" id="KW-1133">Transmembrane helix</keyword>
<gene>
    <name evidence="2" type="ORF">LE190_04110</name>
</gene>
<accession>A0ABS7Y621</accession>
<evidence type="ECO:0000256" key="1">
    <source>
        <dbReference type="SAM" id="Phobius"/>
    </source>
</evidence>
<name>A0ABS7Y621_9BURK</name>
<evidence type="ECO:0000313" key="2">
    <source>
        <dbReference type="EMBL" id="MCA1855116.1"/>
    </source>
</evidence>